<reference evidence="2" key="1">
    <citation type="submission" date="2020-08" db="EMBL/GenBank/DDBJ databases">
        <title>Genome public.</title>
        <authorList>
            <person name="Liu C."/>
            <person name="Sun Q."/>
        </authorList>
    </citation>
    <scope>NUCLEOTIDE SEQUENCE</scope>
    <source>
        <strain evidence="2">NSJ-31</strain>
    </source>
</reference>
<organism evidence="2 3">
    <name type="scientific">Ligaoa zhengdingensis</name>
    <dbReference type="NCBI Taxonomy" id="2763658"/>
    <lineage>
        <taxon>Bacteria</taxon>
        <taxon>Bacillati</taxon>
        <taxon>Bacillota</taxon>
        <taxon>Clostridia</taxon>
        <taxon>Eubacteriales</taxon>
        <taxon>Oscillospiraceae</taxon>
        <taxon>Ligaoa</taxon>
    </lineage>
</organism>
<feature type="compositionally biased region" description="Basic and acidic residues" evidence="1">
    <location>
        <begin position="188"/>
        <end position="209"/>
    </location>
</feature>
<feature type="non-terminal residue" evidence="2">
    <location>
        <position position="1"/>
    </location>
</feature>
<feature type="compositionally biased region" description="Polar residues" evidence="1">
    <location>
        <begin position="172"/>
        <end position="187"/>
    </location>
</feature>
<sequence length="209" mass="23834">ISADDPAAIEKLQKKLDGLERSQLIMKEVNAYYRKHGKLDGCALLSPDQIEKLKASMASSWRSDPRPFESYQLTNNNAEIRRVKTRIEQLSKQAQQEFSGWEFDGGRVEMNREDNRLQVFFDGKPDADTRAELKSSGFRWAPSVGAWQRQLTDNAIRAADRLECIKPLSAEKPSQLQKKPSILQTMREQGEKVQTEPEKKAPSGRDAER</sequence>
<gene>
    <name evidence="2" type="ORF">H8711_13495</name>
</gene>
<evidence type="ECO:0000313" key="3">
    <source>
        <dbReference type="Proteomes" id="UP000653127"/>
    </source>
</evidence>
<dbReference type="EMBL" id="JACRST010000065">
    <property type="protein sequence ID" value="MBC8547918.1"/>
    <property type="molecule type" value="Genomic_DNA"/>
</dbReference>
<dbReference type="Proteomes" id="UP000653127">
    <property type="component" value="Unassembled WGS sequence"/>
</dbReference>
<feature type="region of interest" description="Disordered" evidence="1">
    <location>
        <begin position="166"/>
        <end position="209"/>
    </location>
</feature>
<keyword evidence="3" id="KW-1185">Reference proteome</keyword>
<evidence type="ECO:0000256" key="1">
    <source>
        <dbReference type="SAM" id="MobiDB-lite"/>
    </source>
</evidence>
<comment type="caution">
    <text evidence="2">The sequence shown here is derived from an EMBL/GenBank/DDBJ whole genome shotgun (WGS) entry which is preliminary data.</text>
</comment>
<protein>
    <submittedName>
        <fullName evidence="2">Uncharacterized protein</fullName>
    </submittedName>
</protein>
<name>A0A926E1I1_9FIRM</name>
<accession>A0A926E1I1</accession>
<evidence type="ECO:0000313" key="2">
    <source>
        <dbReference type="EMBL" id="MBC8547918.1"/>
    </source>
</evidence>
<dbReference type="AlphaFoldDB" id="A0A926E1I1"/>
<proteinExistence type="predicted"/>